<evidence type="ECO:0000313" key="1">
    <source>
        <dbReference type="EMBL" id="DAE20844.1"/>
    </source>
</evidence>
<accession>A0A8S5QQE3</accession>
<reference evidence="1" key="1">
    <citation type="journal article" date="2021" name="Proc. Natl. Acad. Sci. U.S.A.">
        <title>A Catalog of Tens of Thousands of Viruses from Human Metagenomes Reveals Hidden Associations with Chronic Diseases.</title>
        <authorList>
            <person name="Tisza M.J."/>
            <person name="Buck C.B."/>
        </authorList>
    </citation>
    <scope>NUCLEOTIDE SEQUENCE</scope>
    <source>
        <strain evidence="1">CtWhx86</strain>
    </source>
</reference>
<protein>
    <submittedName>
        <fullName evidence="1">Uncharacterized protein</fullName>
    </submittedName>
</protein>
<sequence length="30" mass="3372">MMFANKIPEVIHNLGYNFDVLTGKAYKDAA</sequence>
<dbReference type="EMBL" id="BK015702">
    <property type="protein sequence ID" value="DAE20844.1"/>
    <property type="molecule type" value="Genomic_DNA"/>
</dbReference>
<organism evidence="1">
    <name type="scientific">Siphoviridae sp. ctWhx86</name>
    <dbReference type="NCBI Taxonomy" id="2826362"/>
    <lineage>
        <taxon>Viruses</taxon>
        <taxon>Duplodnaviria</taxon>
        <taxon>Heunggongvirae</taxon>
        <taxon>Uroviricota</taxon>
        <taxon>Caudoviricetes</taxon>
    </lineage>
</organism>
<proteinExistence type="predicted"/>
<name>A0A8S5QQE3_9CAUD</name>